<reference evidence="3" key="1">
    <citation type="submission" date="2020-11" db="EMBL/GenBank/DDBJ databases">
        <authorList>
            <person name="Tran Van P."/>
        </authorList>
    </citation>
    <scope>NUCLEOTIDE SEQUENCE</scope>
</reference>
<evidence type="ECO:0000256" key="2">
    <source>
        <dbReference type="SAM" id="Phobius"/>
    </source>
</evidence>
<dbReference type="EMBL" id="OE003181">
    <property type="protein sequence ID" value="CAD7459840.1"/>
    <property type="molecule type" value="Genomic_DNA"/>
</dbReference>
<keyword evidence="2" id="KW-0472">Membrane</keyword>
<protein>
    <submittedName>
        <fullName evidence="3">Uncharacterized protein</fullName>
    </submittedName>
</protein>
<evidence type="ECO:0000256" key="1">
    <source>
        <dbReference type="SAM" id="MobiDB-lite"/>
    </source>
</evidence>
<dbReference type="AlphaFoldDB" id="A0A7R9NXF2"/>
<keyword evidence="2" id="KW-1133">Transmembrane helix</keyword>
<feature type="transmembrane region" description="Helical" evidence="2">
    <location>
        <begin position="545"/>
        <end position="566"/>
    </location>
</feature>
<feature type="region of interest" description="Disordered" evidence="1">
    <location>
        <begin position="410"/>
        <end position="433"/>
    </location>
</feature>
<keyword evidence="2" id="KW-0812">Transmembrane</keyword>
<name>A0A7R9NXF2_9NEOP</name>
<sequence length="851" mass="92393">MELEKRATSYREVAPAFGFLCRLTTPSNDEELKSKADELVKRFCRDLQPVLKSEDKLINIFKGIKLEGKRLSGAMFYDVTLQINYDQEIGVRIPGWVSPVRDWKIMSVGLRGGGSTLTTNKVCVLGNYDGDDVGKPSPNPSYPYNHLFPSRDPATTKDMQGDDFSDGNAPENTTCTITIYTNEKTRVIGFISESDRDLKALGGVGGVGGGGEREALWVVSGASNKKLFWKWVKRTKKGVQGNTYGIQNELSEMIWDEVSTRERWREYFEQLYSYNVEKAAENRKHVMMSERFNNAEVLSAMKVLKNGKAADVDGITKNQEKLYLYLTVSVSGGLLLFLGLVIGRLLVQRHRARDEAKFHATTAPERALPNGFADDISEIDADIDLTTPVPVIAVHSPPASVSEVVRFGPGASGTLRRGQSESDAGVPRSLNRSGNSQYYYGPLPLHHNNPWSSPPLLPPLTPGVAAFVQALEPTASSSAKYSPTSHLTHPCEVRVDTLIRDTWTVTGTHVCPHAGKTRGCRVEVRGGGGAPLPVILIKREVRPEVVGCSGDTVVVMLLGLLLLLLLEVGHVGEGKLVGVGLVARVYPVTSLHVFVVVGPVGEVMLTLETAVGTLPRVLSAVGLEPNSYQPHHRPFPACGRLSLPPLWFFTNGVATRNTWILPSGCLSYSILISPPCGVPRDLSNLVEVGLSPSGNQVRCRGETGSGLLAGSERGPSLPELPATHVTLMWFGARVHSLVFTQLQGRLESRAEEVSIQVPLLDEGLAALVARVVPYPCVDPLVGHQVGLRREPTGGTSSRISPLPRKHSLLVALVARVLVLDLVGLMRAVVNVQRALLPEGFAALTADVWPSV</sequence>
<feature type="transmembrane region" description="Helical" evidence="2">
    <location>
        <begin position="322"/>
        <end position="347"/>
    </location>
</feature>
<evidence type="ECO:0000313" key="3">
    <source>
        <dbReference type="EMBL" id="CAD7459840.1"/>
    </source>
</evidence>
<accession>A0A7R9NXF2</accession>
<gene>
    <name evidence="3" type="ORF">TTEB3V08_LOCUS7786</name>
</gene>
<organism evidence="3">
    <name type="scientific">Timema tahoe</name>
    <dbReference type="NCBI Taxonomy" id="61484"/>
    <lineage>
        <taxon>Eukaryota</taxon>
        <taxon>Metazoa</taxon>
        <taxon>Ecdysozoa</taxon>
        <taxon>Arthropoda</taxon>
        <taxon>Hexapoda</taxon>
        <taxon>Insecta</taxon>
        <taxon>Pterygota</taxon>
        <taxon>Neoptera</taxon>
        <taxon>Polyneoptera</taxon>
        <taxon>Phasmatodea</taxon>
        <taxon>Timematodea</taxon>
        <taxon>Timematoidea</taxon>
        <taxon>Timematidae</taxon>
        <taxon>Timema</taxon>
    </lineage>
</organism>
<proteinExistence type="predicted"/>